<accession>A0A5B7ES77</accession>
<evidence type="ECO:0000313" key="2">
    <source>
        <dbReference type="Proteomes" id="UP000324222"/>
    </source>
</evidence>
<dbReference type="Proteomes" id="UP000324222">
    <property type="component" value="Unassembled WGS sequence"/>
</dbReference>
<comment type="caution">
    <text evidence="1">The sequence shown here is derived from an EMBL/GenBank/DDBJ whole genome shotgun (WGS) entry which is preliminary data.</text>
</comment>
<protein>
    <submittedName>
        <fullName evidence="1">Uncharacterized protein</fullName>
    </submittedName>
</protein>
<reference evidence="1 2" key="1">
    <citation type="submission" date="2019-05" db="EMBL/GenBank/DDBJ databases">
        <title>Another draft genome of Portunus trituberculatus and its Hox gene families provides insights of decapod evolution.</title>
        <authorList>
            <person name="Jeong J.-H."/>
            <person name="Song I."/>
            <person name="Kim S."/>
            <person name="Choi T."/>
            <person name="Kim D."/>
            <person name="Ryu S."/>
            <person name="Kim W."/>
        </authorList>
    </citation>
    <scope>NUCLEOTIDE SEQUENCE [LARGE SCALE GENOMIC DNA]</scope>
    <source>
        <tissue evidence="1">Muscle</tissue>
    </source>
</reference>
<gene>
    <name evidence="1" type="ORF">E2C01_029208</name>
</gene>
<dbReference type="AlphaFoldDB" id="A0A5B7ES77"/>
<dbReference type="EMBL" id="VSRR010003342">
    <property type="protein sequence ID" value="MPC35773.1"/>
    <property type="molecule type" value="Genomic_DNA"/>
</dbReference>
<keyword evidence="2" id="KW-1185">Reference proteome</keyword>
<evidence type="ECO:0000313" key="1">
    <source>
        <dbReference type="EMBL" id="MPC35773.1"/>
    </source>
</evidence>
<organism evidence="1 2">
    <name type="scientific">Portunus trituberculatus</name>
    <name type="common">Swimming crab</name>
    <name type="synonym">Neptunus trituberculatus</name>
    <dbReference type="NCBI Taxonomy" id="210409"/>
    <lineage>
        <taxon>Eukaryota</taxon>
        <taxon>Metazoa</taxon>
        <taxon>Ecdysozoa</taxon>
        <taxon>Arthropoda</taxon>
        <taxon>Crustacea</taxon>
        <taxon>Multicrustacea</taxon>
        <taxon>Malacostraca</taxon>
        <taxon>Eumalacostraca</taxon>
        <taxon>Eucarida</taxon>
        <taxon>Decapoda</taxon>
        <taxon>Pleocyemata</taxon>
        <taxon>Brachyura</taxon>
        <taxon>Eubrachyura</taxon>
        <taxon>Portunoidea</taxon>
        <taxon>Portunidae</taxon>
        <taxon>Portuninae</taxon>
        <taxon>Portunus</taxon>
    </lineage>
</organism>
<sequence length="74" mass="8327">MNRKSEIKTLTDLTLSNQQWCTGQQGLGDLRGKDQSGISHTAKNHTLQKENLNTTLQEKKKHIPKSEAMKAQPL</sequence>
<name>A0A5B7ES77_PORTR</name>
<proteinExistence type="predicted"/>